<dbReference type="Proteomes" id="UP001190700">
    <property type="component" value="Unassembled WGS sequence"/>
</dbReference>
<dbReference type="EMBL" id="LGRX02012417">
    <property type="protein sequence ID" value="KAK3267425.1"/>
    <property type="molecule type" value="Genomic_DNA"/>
</dbReference>
<protein>
    <submittedName>
        <fullName evidence="2">Uncharacterized protein</fullName>
    </submittedName>
</protein>
<feature type="compositionally biased region" description="Basic and acidic residues" evidence="1">
    <location>
        <begin position="80"/>
        <end position="93"/>
    </location>
</feature>
<name>A0AAE0BZ38_9CHLO</name>
<keyword evidence="4" id="KW-1185">Reference proteome</keyword>
<feature type="compositionally biased region" description="Polar residues" evidence="1">
    <location>
        <begin position="57"/>
        <end position="79"/>
    </location>
</feature>
<dbReference type="Gene3D" id="1.25.40.10">
    <property type="entry name" value="Tetratricopeptide repeat domain"/>
    <property type="match status" value="1"/>
</dbReference>
<evidence type="ECO:0000313" key="2">
    <source>
        <dbReference type="EMBL" id="KAK3244833.1"/>
    </source>
</evidence>
<reference evidence="2 4" key="1">
    <citation type="journal article" date="2015" name="Genome Biol. Evol.">
        <title>Comparative Genomics of a Bacterivorous Green Alga Reveals Evolutionary Causalities and Consequences of Phago-Mixotrophic Mode of Nutrition.</title>
        <authorList>
            <person name="Burns J.A."/>
            <person name="Paasch A."/>
            <person name="Narechania A."/>
            <person name="Kim E."/>
        </authorList>
    </citation>
    <scope>NUCLEOTIDE SEQUENCE [LARGE SCALE GENOMIC DNA]</scope>
    <source>
        <strain evidence="2">PLY_AMNH</strain>
    </source>
</reference>
<dbReference type="PANTHER" id="PTHR26312:SF222">
    <property type="entry name" value="EXPRESSED PROTEIN"/>
    <property type="match status" value="1"/>
</dbReference>
<feature type="region of interest" description="Disordered" evidence="1">
    <location>
        <begin position="49"/>
        <end position="118"/>
    </location>
</feature>
<feature type="compositionally biased region" description="Polar residues" evidence="1">
    <location>
        <begin position="103"/>
        <end position="118"/>
    </location>
</feature>
<dbReference type="EMBL" id="LGRX02031350">
    <property type="protein sequence ID" value="KAK3244833.1"/>
    <property type="molecule type" value="Genomic_DNA"/>
</dbReference>
<gene>
    <name evidence="3" type="ORF">CYMTET_24016</name>
    <name evidence="2" type="ORF">CYMTET_45573</name>
</gene>
<evidence type="ECO:0000256" key="1">
    <source>
        <dbReference type="SAM" id="MobiDB-lite"/>
    </source>
</evidence>
<feature type="compositionally biased region" description="Polar residues" evidence="1">
    <location>
        <begin position="181"/>
        <end position="197"/>
    </location>
</feature>
<organism evidence="2 4">
    <name type="scientific">Cymbomonas tetramitiformis</name>
    <dbReference type="NCBI Taxonomy" id="36881"/>
    <lineage>
        <taxon>Eukaryota</taxon>
        <taxon>Viridiplantae</taxon>
        <taxon>Chlorophyta</taxon>
        <taxon>Pyramimonadophyceae</taxon>
        <taxon>Pyramimonadales</taxon>
        <taxon>Pyramimonadaceae</taxon>
        <taxon>Cymbomonas</taxon>
    </lineage>
</organism>
<proteinExistence type="predicted"/>
<comment type="caution">
    <text evidence="2">The sequence shown here is derived from an EMBL/GenBank/DDBJ whole genome shotgun (WGS) entry which is preliminary data.</text>
</comment>
<feature type="region of interest" description="Disordered" evidence="1">
    <location>
        <begin position="154"/>
        <end position="208"/>
    </location>
</feature>
<evidence type="ECO:0000313" key="3">
    <source>
        <dbReference type="EMBL" id="KAK3267425.1"/>
    </source>
</evidence>
<reference evidence="2" key="2">
    <citation type="submission" date="2023-06" db="EMBL/GenBank/DDBJ databases">
        <title>Long-read-based genome assembly of the green algal bacterivore Cymbomonas tetramitiformis.</title>
        <authorList>
            <person name="Gyaltshen Y."/>
            <person name="Rozenberg A."/>
            <person name="Paasch A."/>
            <person name="Burns J.A."/>
            <person name="Warring S."/>
            <person name="Larson R."/>
            <person name="Maurer-Alcala X."/>
            <person name="Dacks J."/>
            <person name="Kim E."/>
        </authorList>
    </citation>
    <scope>NUCLEOTIDE SEQUENCE</scope>
    <source>
        <strain evidence="2">PLY_AMNH</strain>
    </source>
</reference>
<dbReference type="PANTHER" id="PTHR26312">
    <property type="entry name" value="TETRATRICOPEPTIDE REPEAT PROTEIN 5"/>
    <property type="match status" value="1"/>
</dbReference>
<sequence length="412" mass="45157">MSLSELSLGVAFGGEGSSSELAMPTNSAAANQNGFVSPRHALYPLLETESSEKTVYPESSTPSRKFLNNVTSESSSLRRTQSDPDLRSRERGPYNHTHISYKPWQSQETSNSQSADLTNKTQSSCVSLLQEALRLILPPQPGALPDYLASSRRPAVAKSSPLPPRASSSSGLRDNAVSALDTFQTDLNDSPLSTPARSPSEMFQGHSPPSTMKFLQKELPSLRVPRCSDENQSTYFNNDHAIASSSAEVSEGNDSHKSAWCSAVEQNSRDVVVYSVTAEQAVSIEVNSRRSQPATTGDVKNAFAARQLEATELYYQEALQADPTHPLLLRNYAQFIVEGFGDLPRAELWYERALAANQNDGELAAQYGKLVWDLYKDQERAAQYFDHGLRASPDNGYVLAAYAHFLWKSGGH</sequence>
<accession>A0AAE0BZ38</accession>
<dbReference type="SUPFAM" id="SSF48452">
    <property type="entry name" value="TPR-like"/>
    <property type="match status" value="1"/>
</dbReference>
<evidence type="ECO:0000313" key="4">
    <source>
        <dbReference type="Proteomes" id="UP001190700"/>
    </source>
</evidence>
<dbReference type="InterPro" id="IPR011990">
    <property type="entry name" value="TPR-like_helical_dom_sf"/>
</dbReference>
<dbReference type="AlphaFoldDB" id="A0AAE0BZ38"/>